<dbReference type="InterPro" id="IPR002372">
    <property type="entry name" value="PQQ_rpt_dom"/>
</dbReference>
<evidence type="ECO:0000256" key="3">
    <source>
        <dbReference type="ARBA" id="ARBA00022617"/>
    </source>
</evidence>
<dbReference type="AlphaFoldDB" id="A0A858RPN1"/>
<dbReference type="SUPFAM" id="SSF50998">
    <property type="entry name" value="Quinoprotein alcohol dehydrogenase-like"/>
    <property type="match status" value="1"/>
</dbReference>
<feature type="region of interest" description="Disordered" evidence="9">
    <location>
        <begin position="556"/>
        <end position="579"/>
    </location>
</feature>
<keyword evidence="4 8" id="KW-0479">Metal-binding</keyword>
<evidence type="ECO:0000256" key="2">
    <source>
        <dbReference type="ARBA" id="ARBA00008156"/>
    </source>
</evidence>
<evidence type="ECO:0000256" key="1">
    <source>
        <dbReference type="ARBA" id="ARBA00001931"/>
    </source>
</evidence>
<keyword evidence="3 8" id="KW-0349">Heme</keyword>
<evidence type="ECO:0000313" key="11">
    <source>
        <dbReference type="EMBL" id="QJE98474.1"/>
    </source>
</evidence>
<feature type="compositionally biased region" description="Basic and acidic residues" evidence="9">
    <location>
        <begin position="559"/>
        <end position="569"/>
    </location>
</feature>
<evidence type="ECO:0000256" key="4">
    <source>
        <dbReference type="ARBA" id="ARBA00022723"/>
    </source>
</evidence>
<dbReference type="PROSITE" id="PS51007">
    <property type="entry name" value="CYTC"/>
    <property type="match status" value="1"/>
</dbReference>
<dbReference type="SMART" id="SM00564">
    <property type="entry name" value="PQQ"/>
    <property type="match status" value="5"/>
</dbReference>
<dbReference type="PANTHER" id="PTHR32303:SF4">
    <property type="entry name" value="QUINOPROTEIN GLUCOSE DEHYDROGENASE"/>
    <property type="match status" value="1"/>
</dbReference>
<evidence type="ECO:0000256" key="7">
    <source>
        <dbReference type="ARBA" id="ARBA00023004"/>
    </source>
</evidence>
<dbReference type="GO" id="GO:0046872">
    <property type="term" value="F:metal ion binding"/>
    <property type="evidence" value="ECO:0007669"/>
    <property type="project" value="UniProtKB-KW"/>
</dbReference>
<evidence type="ECO:0000313" key="12">
    <source>
        <dbReference type="Proteomes" id="UP000501812"/>
    </source>
</evidence>
<dbReference type="InterPro" id="IPR018391">
    <property type="entry name" value="PQQ_b-propeller_rpt"/>
</dbReference>
<dbReference type="GO" id="GO:0016491">
    <property type="term" value="F:oxidoreductase activity"/>
    <property type="evidence" value="ECO:0007669"/>
    <property type="project" value="UniProtKB-KW"/>
</dbReference>
<dbReference type="Pfam" id="PF01011">
    <property type="entry name" value="PQQ"/>
    <property type="match status" value="2"/>
</dbReference>
<keyword evidence="7 8" id="KW-0408">Iron</keyword>
<proteinExistence type="inferred from homology"/>
<organism evidence="11 12">
    <name type="scientific">Luteolibacter luteus</name>
    <dbReference type="NCBI Taxonomy" id="2728835"/>
    <lineage>
        <taxon>Bacteria</taxon>
        <taxon>Pseudomonadati</taxon>
        <taxon>Verrucomicrobiota</taxon>
        <taxon>Verrucomicrobiia</taxon>
        <taxon>Verrucomicrobiales</taxon>
        <taxon>Verrucomicrobiaceae</taxon>
        <taxon>Luteolibacter</taxon>
    </lineage>
</organism>
<keyword evidence="5" id="KW-0732">Signal</keyword>
<dbReference type="InterPro" id="IPR036909">
    <property type="entry name" value="Cyt_c-like_dom_sf"/>
</dbReference>
<accession>A0A858RPN1</accession>
<keyword evidence="6" id="KW-0560">Oxidoreductase</keyword>
<comment type="cofactor">
    <cofactor evidence="1">
        <name>pyrroloquinoline quinone</name>
        <dbReference type="ChEBI" id="CHEBI:58442"/>
    </cofactor>
</comment>
<dbReference type="InterPro" id="IPR009056">
    <property type="entry name" value="Cyt_c-like_dom"/>
</dbReference>
<dbReference type="PANTHER" id="PTHR32303">
    <property type="entry name" value="QUINOPROTEIN ALCOHOL DEHYDROGENASE (CYTOCHROME C)"/>
    <property type="match status" value="1"/>
</dbReference>
<comment type="similarity">
    <text evidence="2">Belongs to the bacterial PQQ dehydrogenase family.</text>
</comment>
<dbReference type="KEGG" id="luo:HHL09_22700"/>
<evidence type="ECO:0000256" key="5">
    <source>
        <dbReference type="ARBA" id="ARBA00022729"/>
    </source>
</evidence>
<evidence type="ECO:0000256" key="6">
    <source>
        <dbReference type="ARBA" id="ARBA00023002"/>
    </source>
</evidence>
<dbReference type="Proteomes" id="UP000501812">
    <property type="component" value="Chromosome"/>
</dbReference>
<dbReference type="GO" id="GO:0020037">
    <property type="term" value="F:heme binding"/>
    <property type="evidence" value="ECO:0007669"/>
    <property type="project" value="InterPro"/>
</dbReference>
<dbReference type="SUPFAM" id="SSF46626">
    <property type="entry name" value="Cytochrome c"/>
    <property type="match status" value="1"/>
</dbReference>
<sequence length="726" mass="80077">MRCLLYITILTYGTALAQDGKPAKEQPWHQYGGRADQSKYVDLKQVTPENVGKLEVAWTYAAGDAPYMFNPLIVDGVMYLLGKEESLVALDAATGKEIWSRPGMNGIIKTGLNYWESKDRKDRRLLICRRNMLEAIDARTGETISSFGDNGSTSLKEGLGRDPTAINRVQSTTPGQIFENLIVLGSSPGEGYFTAPGHVRAYDVVTGKLAWTFHTIPQPGEYGYETWPADAYKYIGGVNCWGEITIDEKHGIAFVPLGSPTYDYYGADRIGEGLFGNCILALDARTGKRLWHFQAVHHDLWDYDFCSAPQLITVDHDGKRVEAVAVAGKQGFLYVFERLTGKPLWPIEERPVPQSTMPGEKSWPTQPFPTVVPPFTRHSLSIDDLNPYFSAEKKEQWRKRFAAAKVGLYEPLSDQYETIAVPGAVGGANRGNTAADPERGLVYIITQEYASVYRLKPEQALPSETVPEVSAGIVPPVAIAEGQTPYMTYCSACHGEKMQGRDNVPSLVDVGKRLNFGEFSNTIAVGKGVMPGFPHLEDRALIEIYTAIGGNVNLTEAQSNRERRNDRNRTPRRYPSGVGGPVQNYSSGYGLEHSDLQGPPWSWMVAYDLNKGVIKWRTPLGHDRKIPRPEGKDLGLPIGSQRKGMVVTSTGLIFSTCLDGHVYAYAAETGEKLWSSPLPRNPEGLPAMYEAGGKQFLVICDMGPVIDKDLAKKIPSGYIVYSLSES</sequence>
<feature type="domain" description="Cytochrome c" evidence="10">
    <location>
        <begin position="477"/>
        <end position="553"/>
    </location>
</feature>
<reference evidence="11 12" key="1">
    <citation type="submission" date="2020-04" db="EMBL/GenBank/DDBJ databases">
        <title>Luteolibacter sp. G-1-1-1 isolated from soil.</title>
        <authorList>
            <person name="Dahal R.H."/>
        </authorList>
    </citation>
    <scope>NUCLEOTIDE SEQUENCE [LARGE SCALE GENOMIC DNA]</scope>
    <source>
        <strain evidence="11 12">G-1-1-1</strain>
    </source>
</reference>
<gene>
    <name evidence="11" type="ORF">HHL09_22700</name>
</gene>
<dbReference type="RefSeq" id="WP_169456960.1">
    <property type="nucleotide sequence ID" value="NZ_CP051774.1"/>
</dbReference>
<name>A0A858RPN1_9BACT</name>
<keyword evidence="12" id="KW-1185">Reference proteome</keyword>
<evidence type="ECO:0000256" key="8">
    <source>
        <dbReference type="PROSITE-ProRule" id="PRU00433"/>
    </source>
</evidence>
<dbReference type="GO" id="GO:0009055">
    <property type="term" value="F:electron transfer activity"/>
    <property type="evidence" value="ECO:0007669"/>
    <property type="project" value="InterPro"/>
</dbReference>
<evidence type="ECO:0000256" key="9">
    <source>
        <dbReference type="SAM" id="MobiDB-lite"/>
    </source>
</evidence>
<dbReference type="InterPro" id="IPR011047">
    <property type="entry name" value="Quinoprotein_ADH-like_sf"/>
</dbReference>
<protein>
    <submittedName>
        <fullName evidence="11">PQQ-binding-like beta-propeller repeat protein</fullName>
    </submittedName>
</protein>
<evidence type="ECO:0000259" key="10">
    <source>
        <dbReference type="PROSITE" id="PS51007"/>
    </source>
</evidence>
<dbReference type="Gene3D" id="1.10.760.10">
    <property type="entry name" value="Cytochrome c-like domain"/>
    <property type="match status" value="1"/>
</dbReference>
<dbReference type="EMBL" id="CP051774">
    <property type="protein sequence ID" value="QJE98474.1"/>
    <property type="molecule type" value="Genomic_DNA"/>
</dbReference>
<dbReference type="Pfam" id="PF13442">
    <property type="entry name" value="Cytochrome_CBB3"/>
    <property type="match status" value="1"/>
</dbReference>
<dbReference type="Gene3D" id="2.140.10.10">
    <property type="entry name" value="Quinoprotein alcohol dehydrogenase-like superfamily"/>
    <property type="match status" value="2"/>
</dbReference>